<dbReference type="AlphaFoldDB" id="A0A8X7BUH4"/>
<evidence type="ECO:0000313" key="3">
    <source>
        <dbReference type="Proteomes" id="UP000886998"/>
    </source>
</evidence>
<protein>
    <submittedName>
        <fullName evidence="2">Uncharacterized protein</fullName>
    </submittedName>
</protein>
<name>A0A8X7BUH4_9ARAC</name>
<dbReference type="OrthoDB" id="10437308at2759"/>
<feature type="transmembrane region" description="Helical" evidence="1">
    <location>
        <begin position="139"/>
        <end position="156"/>
    </location>
</feature>
<accession>A0A8X7BUH4</accession>
<dbReference type="Proteomes" id="UP000886998">
    <property type="component" value="Unassembled WGS sequence"/>
</dbReference>
<keyword evidence="1" id="KW-0472">Membrane</keyword>
<reference evidence="2" key="1">
    <citation type="submission" date="2020-08" db="EMBL/GenBank/DDBJ databases">
        <title>Multicomponent nature underlies the extraordinary mechanical properties of spider dragline silk.</title>
        <authorList>
            <person name="Kono N."/>
            <person name="Nakamura H."/>
            <person name="Mori M."/>
            <person name="Yoshida Y."/>
            <person name="Ohtoshi R."/>
            <person name="Malay A.D."/>
            <person name="Moran D.A.P."/>
            <person name="Tomita M."/>
            <person name="Numata K."/>
            <person name="Arakawa K."/>
        </authorList>
    </citation>
    <scope>NUCLEOTIDE SEQUENCE</scope>
</reference>
<keyword evidence="1" id="KW-0812">Transmembrane</keyword>
<keyword evidence="3" id="KW-1185">Reference proteome</keyword>
<keyword evidence="1" id="KW-1133">Transmembrane helix</keyword>
<sequence length="160" mass="18557">MYSVFSKTPKKEGIYQTEWNRVHGEDLPLPLATEKKLEDVMWNSCRAGYFLGILALIMALAVKFRLRYNGRFPILFILTHSIFTSIVLYRLGIDTRVRYFATPIPYSPHLGFTLTWSSNEVLDKLPFPSNVGSKAQDQFYLSFSLRLFLLIFLFFTNPSL</sequence>
<proteinExistence type="predicted"/>
<evidence type="ECO:0000313" key="2">
    <source>
        <dbReference type="EMBL" id="GFY43623.1"/>
    </source>
</evidence>
<gene>
    <name evidence="2" type="ORF">TNIN_262771</name>
</gene>
<dbReference type="EMBL" id="BMAV01003788">
    <property type="protein sequence ID" value="GFY43623.1"/>
    <property type="molecule type" value="Genomic_DNA"/>
</dbReference>
<comment type="caution">
    <text evidence="2">The sequence shown here is derived from an EMBL/GenBank/DDBJ whole genome shotgun (WGS) entry which is preliminary data.</text>
</comment>
<feature type="transmembrane region" description="Helical" evidence="1">
    <location>
        <begin position="40"/>
        <end position="62"/>
    </location>
</feature>
<organism evidence="2 3">
    <name type="scientific">Trichonephila inaurata madagascariensis</name>
    <dbReference type="NCBI Taxonomy" id="2747483"/>
    <lineage>
        <taxon>Eukaryota</taxon>
        <taxon>Metazoa</taxon>
        <taxon>Ecdysozoa</taxon>
        <taxon>Arthropoda</taxon>
        <taxon>Chelicerata</taxon>
        <taxon>Arachnida</taxon>
        <taxon>Araneae</taxon>
        <taxon>Araneomorphae</taxon>
        <taxon>Entelegynae</taxon>
        <taxon>Araneoidea</taxon>
        <taxon>Nephilidae</taxon>
        <taxon>Trichonephila</taxon>
        <taxon>Trichonephila inaurata</taxon>
    </lineage>
</organism>
<evidence type="ECO:0000256" key="1">
    <source>
        <dbReference type="SAM" id="Phobius"/>
    </source>
</evidence>
<feature type="transmembrane region" description="Helical" evidence="1">
    <location>
        <begin position="74"/>
        <end position="93"/>
    </location>
</feature>